<evidence type="ECO:0008006" key="3">
    <source>
        <dbReference type="Google" id="ProtNLM"/>
    </source>
</evidence>
<protein>
    <recommendedName>
        <fullName evidence="3">6-bladed beta-propeller</fullName>
    </recommendedName>
</protein>
<accession>R7ZWR2</accession>
<keyword evidence="2" id="KW-1185">Reference proteome</keyword>
<gene>
    <name evidence="1" type="ORF">ADIS_0986</name>
</gene>
<dbReference type="STRING" id="1232681.ADIS_0986"/>
<dbReference type="Pfam" id="PF17170">
    <property type="entry name" value="DUF5128"/>
    <property type="match status" value="1"/>
</dbReference>
<reference evidence="1 2" key="1">
    <citation type="submission" date="2013-02" db="EMBL/GenBank/DDBJ databases">
        <title>A novel strain isolated from Lonar lake, Maharashtra, India.</title>
        <authorList>
            <person name="Singh A."/>
        </authorList>
    </citation>
    <scope>NUCLEOTIDE SEQUENCE [LARGE SCALE GENOMIC DNA]</scope>
    <source>
        <strain evidence="1 2">AK24</strain>
    </source>
</reference>
<dbReference type="PATRIC" id="fig|1288963.3.peg.986"/>
<evidence type="ECO:0000313" key="1">
    <source>
        <dbReference type="EMBL" id="EON78517.1"/>
    </source>
</evidence>
<sequence length="368" mass="43497">MEIISVDLSQSRSGKLSEFFEPHIEYIWLEDKEDEAHLTSGLQEIHFYQNRIFTLDIFGCKCIQIFDKSGKYLARIKAYGEGPGEYLDFDAAAFVDGELVLLGVFPRKIMWFNLDGEFLRELSFRERLGPGVFSDHDQRYYLYTPTREPDGYFVKSFDKSLQDEMNYFPYDPERFYFEDSGRDYFKKSQDHLYYGMTFWDTIYQVEDGHFIPKLAFDFGKYGQNPDDLKNMDDIMQRLDFLNNQTKMYFYSRYFLTEKQLYTVLTYENKGYSLFFDRENQKSHVIKGRLLNDIDGGYDPEGFAYNFTPRKIGLKVPGKTLYKELLEKKEAMGRAEFETWAKNQGLNFTTTVLAAKDSENPVLMVYTQK</sequence>
<dbReference type="InterPro" id="IPR011042">
    <property type="entry name" value="6-blade_b-propeller_TolB-like"/>
</dbReference>
<organism evidence="1 2">
    <name type="scientific">Lunatimonas lonarensis</name>
    <dbReference type="NCBI Taxonomy" id="1232681"/>
    <lineage>
        <taxon>Bacteria</taxon>
        <taxon>Pseudomonadati</taxon>
        <taxon>Bacteroidota</taxon>
        <taxon>Cytophagia</taxon>
        <taxon>Cytophagales</taxon>
        <taxon>Cyclobacteriaceae</taxon>
    </lineage>
</organism>
<dbReference type="Proteomes" id="UP000013909">
    <property type="component" value="Unassembled WGS sequence"/>
</dbReference>
<dbReference type="EMBL" id="AQHR01000031">
    <property type="protein sequence ID" value="EON78517.1"/>
    <property type="molecule type" value="Genomic_DNA"/>
</dbReference>
<dbReference type="Gene3D" id="2.120.10.30">
    <property type="entry name" value="TolB, C-terminal domain"/>
    <property type="match status" value="1"/>
</dbReference>
<name>R7ZWR2_9BACT</name>
<proteinExistence type="predicted"/>
<evidence type="ECO:0000313" key="2">
    <source>
        <dbReference type="Proteomes" id="UP000013909"/>
    </source>
</evidence>
<comment type="caution">
    <text evidence="1">The sequence shown here is derived from an EMBL/GenBank/DDBJ whole genome shotgun (WGS) entry which is preliminary data.</text>
</comment>
<dbReference type="AlphaFoldDB" id="R7ZWR2"/>